<keyword evidence="1" id="KW-0732">Signal</keyword>
<reference evidence="2 3" key="1">
    <citation type="submission" date="2016-04" db="EMBL/GenBank/DDBJ databases">
        <authorList>
            <person name="Evans L.H."/>
            <person name="Alamgir A."/>
            <person name="Owens N."/>
            <person name="Weber N.D."/>
            <person name="Virtaneva K."/>
            <person name="Barbian K."/>
            <person name="Babar A."/>
            <person name="Rosenke K."/>
        </authorList>
    </citation>
    <scope>NUCLEOTIDE SEQUENCE [LARGE SCALE GENOMIC DNA]</scope>
    <source>
        <strain evidence="2 3">CCM 8644</strain>
    </source>
</reference>
<sequence length="459" mass="51301">MKQLYKIFYVLPIMAISIVNCVLAQEKTETPAPTQPEALPMPPMPPIIINLDENKWKEWGEDFAKKFDSKKWEAWGEKVGKSFEGFGDQFKNMDLAAADMNKKMSVLNERLKSMKIPAIPEMPVMPEMLPIPNVIILPNNNWKEGAPSQTSIEKVKNITKSYSTKGDDVLAISNSYGRITVNTWNKNEIKVEVIVKAYSGSEDDAQKLLDGVTISNSKIGNQIVFKTTIEQNNKSNSWLTMSFWNSNNDDKQKVEVFYNVYMPDKNSINFKTNYTNVILPNLYGDVSLSMNYGDLKASDLTGKVNIKSNYSKINAQKIGGAIISSNYGDIKIEEAQDLNASLNYCDVSLGNLLGSAVLKMNYAGGFKIGALDKNFKSLNISSNYSNLNLGFTNNTAFNFDISTSYSSFKYDKENVTITSKSPSDEEKGYFPTKNYKGYYGKSPSGNLVIRSTYGGVKFN</sequence>
<proteinExistence type="predicted"/>
<dbReference type="OrthoDB" id="1117657at2"/>
<evidence type="ECO:0000256" key="1">
    <source>
        <dbReference type="SAM" id="SignalP"/>
    </source>
</evidence>
<dbReference type="AlphaFoldDB" id="A0A179DE16"/>
<organism evidence="2 3">
    <name type="scientific">Pedobacter psychrophilus</name>
    <dbReference type="NCBI Taxonomy" id="1826909"/>
    <lineage>
        <taxon>Bacteria</taxon>
        <taxon>Pseudomonadati</taxon>
        <taxon>Bacteroidota</taxon>
        <taxon>Sphingobacteriia</taxon>
        <taxon>Sphingobacteriales</taxon>
        <taxon>Sphingobacteriaceae</taxon>
        <taxon>Pedobacter</taxon>
    </lineage>
</organism>
<dbReference type="Proteomes" id="UP000078459">
    <property type="component" value="Unassembled WGS sequence"/>
</dbReference>
<comment type="caution">
    <text evidence="2">The sequence shown here is derived from an EMBL/GenBank/DDBJ whole genome shotgun (WGS) entry which is preliminary data.</text>
</comment>
<accession>A0A179DE16</accession>
<keyword evidence="3" id="KW-1185">Reference proteome</keyword>
<feature type="chain" id="PRO_5008100402" description="Adhesin domain-containing protein" evidence="1">
    <location>
        <begin position="25"/>
        <end position="459"/>
    </location>
</feature>
<reference evidence="2 3" key="2">
    <citation type="submission" date="2016-06" db="EMBL/GenBank/DDBJ databases">
        <title>Pedobacter psychrophilus sp. nov., isolated from Antarctic fragmentary rock.</title>
        <authorList>
            <person name="Svec P."/>
        </authorList>
    </citation>
    <scope>NUCLEOTIDE SEQUENCE [LARGE SCALE GENOMIC DNA]</scope>
    <source>
        <strain evidence="2 3">CCM 8644</strain>
    </source>
</reference>
<gene>
    <name evidence="2" type="ORF">A5893_11565</name>
</gene>
<name>A0A179DE16_9SPHI</name>
<dbReference type="EMBL" id="LWHJ01000028">
    <property type="protein sequence ID" value="OAQ39295.1"/>
    <property type="molecule type" value="Genomic_DNA"/>
</dbReference>
<feature type="signal peptide" evidence="1">
    <location>
        <begin position="1"/>
        <end position="24"/>
    </location>
</feature>
<dbReference type="RefSeq" id="WP_068822818.1">
    <property type="nucleotide sequence ID" value="NZ_LWHJ01000028.1"/>
</dbReference>
<dbReference type="STRING" id="1826909.A5893_11565"/>
<evidence type="ECO:0000313" key="3">
    <source>
        <dbReference type="Proteomes" id="UP000078459"/>
    </source>
</evidence>
<evidence type="ECO:0008006" key="4">
    <source>
        <dbReference type="Google" id="ProtNLM"/>
    </source>
</evidence>
<evidence type="ECO:0000313" key="2">
    <source>
        <dbReference type="EMBL" id="OAQ39295.1"/>
    </source>
</evidence>
<protein>
    <recommendedName>
        <fullName evidence="4">Adhesin domain-containing protein</fullName>
    </recommendedName>
</protein>